<dbReference type="EMBL" id="JBHSXI010000001">
    <property type="protein sequence ID" value="MFC6887675.1"/>
    <property type="molecule type" value="Genomic_DNA"/>
</dbReference>
<sequence length="89" mass="9725">MATSTRAGDDHADEIRCWRTDEWWIAKDVETGVTTHGPARGTVLETLDDAIARYHGATGREPTDAEFQAMGIDPADNTTGDQQPPDVLE</sequence>
<dbReference type="Pfam" id="PF24113">
    <property type="entry name" value="DUF7387"/>
    <property type="match status" value="1"/>
</dbReference>
<keyword evidence="3" id="KW-1185">Reference proteome</keyword>
<protein>
    <submittedName>
        <fullName evidence="2">Type II toxin-antitoxin system HicB family antitoxin</fullName>
    </submittedName>
</protein>
<evidence type="ECO:0000313" key="2">
    <source>
        <dbReference type="EMBL" id="MFC6887675.1"/>
    </source>
</evidence>
<dbReference type="RefSeq" id="WP_379763976.1">
    <property type="nucleotide sequence ID" value="NZ_JBHSXI010000001.1"/>
</dbReference>
<dbReference type="InterPro" id="IPR055811">
    <property type="entry name" value="DUF7387"/>
</dbReference>
<organism evidence="2 3">
    <name type="scientific">Halorubrum trueperi</name>
    <dbReference type="NCBI Taxonomy" id="2004704"/>
    <lineage>
        <taxon>Archaea</taxon>
        <taxon>Methanobacteriati</taxon>
        <taxon>Methanobacteriota</taxon>
        <taxon>Stenosarchaea group</taxon>
        <taxon>Halobacteria</taxon>
        <taxon>Halobacteriales</taxon>
        <taxon>Haloferacaceae</taxon>
        <taxon>Halorubrum</taxon>
    </lineage>
</organism>
<feature type="region of interest" description="Disordered" evidence="1">
    <location>
        <begin position="59"/>
        <end position="89"/>
    </location>
</feature>
<proteinExistence type="predicted"/>
<comment type="caution">
    <text evidence="2">The sequence shown here is derived from an EMBL/GenBank/DDBJ whole genome shotgun (WGS) entry which is preliminary data.</text>
</comment>
<dbReference type="AlphaFoldDB" id="A0ABD5UDW2"/>
<accession>A0ABD5UDW2</accession>
<reference evidence="2 3" key="1">
    <citation type="journal article" date="2019" name="Int. J. Syst. Evol. Microbiol.">
        <title>The Global Catalogue of Microorganisms (GCM) 10K type strain sequencing project: providing services to taxonomists for standard genome sequencing and annotation.</title>
        <authorList>
            <consortium name="The Broad Institute Genomics Platform"/>
            <consortium name="The Broad Institute Genome Sequencing Center for Infectious Disease"/>
            <person name="Wu L."/>
            <person name="Ma J."/>
        </authorList>
    </citation>
    <scope>NUCLEOTIDE SEQUENCE [LARGE SCALE GENOMIC DNA]</scope>
    <source>
        <strain evidence="2 3">Y73</strain>
    </source>
</reference>
<evidence type="ECO:0000313" key="3">
    <source>
        <dbReference type="Proteomes" id="UP001596333"/>
    </source>
</evidence>
<evidence type="ECO:0000256" key="1">
    <source>
        <dbReference type="SAM" id="MobiDB-lite"/>
    </source>
</evidence>
<name>A0ABD5UDW2_9EURY</name>
<dbReference type="Proteomes" id="UP001596333">
    <property type="component" value="Unassembled WGS sequence"/>
</dbReference>
<gene>
    <name evidence="2" type="ORF">ACFQEY_01195</name>
</gene>